<name>Q9ICW6_9VIRU</name>
<reference evidence="2 4" key="2">
    <citation type="journal article" date="2009" name="Arch. Virol.">
        <title>Complete genome sequences of two isolates of Kalanchoe latent virus.</title>
        <authorList>
            <person name="Dinesen M."/>
            <person name="Lundmark M."/>
            <person name="Albrechtsen M."/>
        </authorList>
    </citation>
    <scope>NUCLEOTIDE SEQUENCE [LARGE SCALE GENOMIC DNA]</scope>
    <source>
        <strain evidence="2">PV-0290B</strain>
    </source>
</reference>
<reference evidence="3" key="1">
    <citation type="journal article" date="2001" name="Virus Genes">
        <title>Analysis of the triple gene block and coat protein sequences of two strains of Kalanchoe latent carlavirus.</title>
        <authorList>
            <person name="Nicolaisen M."/>
            <person name="Nielsen S.L."/>
        </authorList>
    </citation>
    <scope>NUCLEOTIDE SEQUENCE</scope>
</reference>
<organism evidence="3">
    <name type="scientific">Kalanchoe latent virus</name>
    <dbReference type="NCBI Taxonomy" id="132477"/>
    <lineage>
        <taxon>Viruses</taxon>
        <taxon>Riboviria</taxon>
        <taxon>Orthornavirae</taxon>
        <taxon>Kitrinoviricota</taxon>
        <taxon>Alsuviricetes</taxon>
        <taxon>Tymovirales</taxon>
        <taxon>Betaflexiviridae</taxon>
        <taxon>Quinvirinae</taxon>
        <taxon>Carlavirus</taxon>
        <taxon>Carlavirus latenskalanchoe</taxon>
    </lineage>
</organism>
<feature type="domain" description="(+)RNA virus helicase C-terminal" evidence="1">
    <location>
        <begin position="24"/>
        <end position="219"/>
    </location>
</feature>
<proteinExistence type="predicted"/>
<evidence type="ECO:0000313" key="2">
    <source>
        <dbReference type="EMBL" id="ACL01034.1"/>
    </source>
</evidence>
<accession>Q9ICW6</accession>
<dbReference type="RefSeq" id="YP_003075958.1">
    <property type="nucleotide sequence ID" value="NC_013006.1"/>
</dbReference>
<dbReference type="InterPro" id="IPR027351">
    <property type="entry name" value="(+)RNA_virus_helicase_core_dom"/>
</dbReference>
<protein>
    <submittedName>
        <fullName evidence="2">Triple gene block 1 protein</fullName>
    </submittedName>
</protein>
<gene>
    <name evidence="2" type="primary">TGBP1</name>
</gene>
<dbReference type="Pfam" id="PF01443">
    <property type="entry name" value="Viral_helicase1"/>
    <property type="match status" value="1"/>
</dbReference>
<dbReference type="GeneID" id="8206862"/>
<dbReference type="GO" id="GO:0005524">
    <property type="term" value="F:ATP binding"/>
    <property type="evidence" value="ECO:0007669"/>
    <property type="project" value="InterPro"/>
</dbReference>
<dbReference type="EMBL" id="FJ531634">
    <property type="protein sequence ID" value="ACL01034.1"/>
    <property type="molecule type" value="Genomic_RNA"/>
</dbReference>
<keyword evidence="4" id="KW-1185">Reference proteome</keyword>
<dbReference type="EMBL" id="AJ293571">
    <property type="protein sequence ID" value="CAB97503.1"/>
    <property type="molecule type" value="Genomic_RNA"/>
</dbReference>
<evidence type="ECO:0000313" key="3">
    <source>
        <dbReference type="EMBL" id="CAB97503.1"/>
    </source>
</evidence>
<dbReference type="Proteomes" id="UP000201490">
    <property type="component" value="Segment"/>
</dbReference>
<dbReference type="OrthoDB" id="16070at10239"/>
<evidence type="ECO:0000313" key="4">
    <source>
        <dbReference type="Proteomes" id="UP000201490"/>
    </source>
</evidence>
<dbReference type="KEGG" id="vg:8206862"/>
<sequence>MDVLVNYLSKYKFVRLSSCITPPIVVHSVPGAGKSSLIRDLINSDCRFSAFTFGKEDSQSITGVRISKATKELEAREFCIFDEYLEGDLPPWAFAAFADPLQGGSGKVLRAHFIKEESHRFGKCTAQLLRELKFSVTASGEDVVQIRGLYEVDPQDTIIYYEREVGELLRAHCVEAYSICEIRGQTFDSVTFVTANSKPIDRELSFQCLTRHRRSLLILSPDASYTAC</sequence>
<evidence type="ECO:0000259" key="1">
    <source>
        <dbReference type="Pfam" id="PF01443"/>
    </source>
</evidence>